<proteinExistence type="predicted"/>
<comment type="caution">
    <text evidence="1">The sequence shown here is derived from an EMBL/GenBank/DDBJ whole genome shotgun (WGS) entry which is preliminary data.</text>
</comment>
<dbReference type="Gene3D" id="2.160.20.10">
    <property type="entry name" value="Single-stranded right-handed beta-helix, Pectin lyase-like"/>
    <property type="match status" value="1"/>
</dbReference>
<accession>A0A1V1NTV3</accession>
<dbReference type="InterPro" id="IPR012334">
    <property type="entry name" value="Pectin_lyas_fold"/>
</dbReference>
<evidence type="ECO:0008006" key="3">
    <source>
        <dbReference type="Google" id="ProtNLM"/>
    </source>
</evidence>
<sequence length="419" mass="44632">SPDINSGDITIQAKKFFFDANINSGTMKNQNGSAGNISLSGEQFKFYKASTITASSLGTGQSGKIVLNAKHSIHLSGNISSNAFYAGDAGTIEIRTPLLIMDNASKIYSLSSQTLNQTVPSGKGGDIIIHTDQLFLQDVARISSKTNSDSSGGNISIHATQFIDVNAFDAYEKMGLFSESNFKLNQDRQGNAGNISILTPVLMLKGKHANIKSGTTTSGAGGNISLNVNQLFLDENAIISTQSQKNEDNAGNAGNIYINAKQKMSLFNNSSILTKAQNASGGKIEINTSGSLILLDSLIESSVKIGINNGGDIRIFHPDVIAMKSGKILAQAYQGNGGNISISAENIIQSTESMIDASALLGIDGYIHLDIPGKTSMNQVIQLPDNFLQAEKWSKTPCKLKNTVKEDRLVQSVRDSIPY</sequence>
<dbReference type="EMBL" id="ATBP01002388">
    <property type="protein sequence ID" value="ETR65916.1"/>
    <property type="molecule type" value="Genomic_DNA"/>
</dbReference>
<organism evidence="1 2">
    <name type="scientific">Candidatus Magnetoglobus multicellularis str. Araruama</name>
    <dbReference type="NCBI Taxonomy" id="890399"/>
    <lineage>
        <taxon>Bacteria</taxon>
        <taxon>Pseudomonadati</taxon>
        <taxon>Thermodesulfobacteriota</taxon>
        <taxon>Desulfobacteria</taxon>
        <taxon>Desulfobacterales</taxon>
        <taxon>Desulfobacteraceae</taxon>
        <taxon>Candidatus Magnetoglobus</taxon>
    </lineage>
</organism>
<feature type="non-terminal residue" evidence="1">
    <location>
        <position position="419"/>
    </location>
</feature>
<name>A0A1V1NTV3_9BACT</name>
<dbReference type="InterPro" id="IPR011050">
    <property type="entry name" value="Pectin_lyase_fold/virulence"/>
</dbReference>
<dbReference type="SUPFAM" id="SSF51126">
    <property type="entry name" value="Pectin lyase-like"/>
    <property type="match status" value="1"/>
</dbReference>
<reference evidence="2" key="1">
    <citation type="submission" date="2012-11" db="EMBL/GenBank/DDBJ databases">
        <authorList>
            <person name="Lucero-Rivera Y.E."/>
            <person name="Tovar-Ramirez D."/>
        </authorList>
    </citation>
    <scope>NUCLEOTIDE SEQUENCE [LARGE SCALE GENOMIC DNA]</scope>
    <source>
        <strain evidence="2">Araruama</strain>
    </source>
</reference>
<evidence type="ECO:0000313" key="2">
    <source>
        <dbReference type="Proteomes" id="UP000189670"/>
    </source>
</evidence>
<dbReference type="Proteomes" id="UP000189670">
    <property type="component" value="Unassembled WGS sequence"/>
</dbReference>
<protein>
    <recommendedName>
        <fullName evidence="3">Filamentous haemagglutinin FhaB/tRNA nuclease CdiA-like TPS domain-containing protein</fullName>
    </recommendedName>
</protein>
<feature type="non-terminal residue" evidence="1">
    <location>
        <position position="1"/>
    </location>
</feature>
<evidence type="ECO:0000313" key="1">
    <source>
        <dbReference type="EMBL" id="ETR65916.1"/>
    </source>
</evidence>
<dbReference type="AlphaFoldDB" id="A0A1V1NTV3"/>
<gene>
    <name evidence="1" type="ORF">OMM_13526</name>
</gene>